<dbReference type="PANTHER" id="PTHR43303">
    <property type="entry name" value="NADPH DEHYDROGENASE C23G7.10C-RELATED"/>
    <property type="match status" value="1"/>
</dbReference>
<evidence type="ECO:0000256" key="2">
    <source>
        <dbReference type="ARBA" id="ARBA00022630"/>
    </source>
</evidence>
<dbReference type="InterPro" id="IPR001155">
    <property type="entry name" value="OxRdtase_FMN_N"/>
</dbReference>
<dbReference type="GO" id="GO:0050661">
    <property type="term" value="F:NADP binding"/>
    <property type="evidence" value="ECO:0007669"/>
    <property type="project" value="InterPro"/>
</dbReference>
<evidence type="ECO:0000256" key="5">
    <source>
        <dbReference type="ARBA" id="ARBA00023002"/>
    </source>
</evidence>
<evidence type="ECO:0000313" key="8">
    <source>
        <dbReference type="Proteomes" id="UP000249616"/>
    </source>
</evidence>
<dbReference type="InterPro" id="IPR044152">
    <property type="entry name" value="YqjM-like"/>
</dbReference>
<dbReference type="GO" id="GO:0003959">
    <property type="term" value="F:NADPH dehydrogenase activity"/>
    <property type="evidence" value="ECO:0007669"/>
    <property type="project" value="InterPro"/>
</dbReference>
<evidence type="ECO:0000256" key="4">
    <source>
        <dbReference type="ARBA" id="ARBA00022857"/>
    </source>
</evidence>
<comment type="cofactor">
    <cofactor evidence="1">
        <name>FMN</name>
        <dbReference type="ChEBI" id="CHEBI:58210"/>
    </cofactor>
</comment>
<dbReference type="AlphaFoldDB" id="A0A2Z4IUT9"/>
<feature type="domain" description="NADH:flavin oxidoreductase/NADH oxidase N-terminal" evidence="6">
    <location>
        <begin position="4"/>
        <end position="352"/>
    </location>
</feature>
<evidence type="ECO:0000313" key="7">
    <source>
        <dbReference type="EMBL" id="AWW36003.1"/>
    </source>
</evidence>
<proteinExistence type="predicted"/>
<dbReference type="KEGG" id="scad:DN051_04525"/>
<keyword evidence="8" id="KW-1185">Reference proteome</keyword>
<dbReference type="PANTHER" id="PTHR43303:SF4">
    <property type="entry name" value="NADPH DEHYDROGENASE C23G7.10C-RELATED"/>
    <property type="match status" value="1"/>
</dbReference>
<protein>
    <submittedName>
        <fullName evidence="7">NADH:flavin oxidoreductase/NADH oxidase</fullName>
    </submittedName>
</protein>
<organism evidence="7 8">
    <name type="scientific">Streptomyces cadmiisoli</name>
    <dbReference type="NCBI Taxonomy" id="2184053"/>
    <lineage>
        <taxon>Bacteria</taxon>
        <taxon>Bacillati</taxon>
        <taxon>Actinomycetota</taxon>
        <taxon>Actinomycetes</taxon>
        <taxon>Kitasatosporales</taxon>
        <taxon>Streptomycetaceae</taxon>
        <taxon>Streptomyces</taxon>
        <taxon>Streptomyces aurantiacus group</taxon>
    </lineage>
</organism>
<dbReference type="GO" id="GO:0010181">
    <property type="term" value="F:FMN binding"/>
    <property type="evidence" value="ECO:0007669"/>
    <property type="project" value="InterPro"/>
</dbReference>
<dbReference type="Gene3D" id="3.20.20.70">
    <property type="entry name" value="Aldolase class I"/>
    <property type="match status" value="1"/>
</dbReference>
<evidence type="ECO:0000256" key="3">
    <source>
        <dbReference type="ARBA" id="ARBA00022643"/>
    </source>
</evidence>
<accession>A0A2Z4IUT9</accession>
<dbReference type="Pfam" id="PF00724">
    <property type="entry name" value="Oxidored_FMN"/>
    <property type="match status" value="1"/>
</dbReference>
<dbReference type="CDD" id="cd02932">
    <property type="entry name" value="OYE_YqiM_FMN"/>
    <property type="match status" value="1"/>
</dbReference>
<gene>
    <name evidence="7" type="ORF">DN051_04525</name>
</gene>
<evidence type="ECO:0000256" key="1">
    <source>
        <dbReference type="ARBA" id="ARBA00001917"/>
    </source>
</evidence>
<dbReference type="SUPFAM" id="SSF51395">
    <property type="entry name" value="FMN-linked oxidoreductases"/>
    <property type="match status" value="1"/>
</dbReference>
<keyword evidence="3" id="KW-0288">FMN</keyword>
<reference evidence="7 8" key="1">
    <citation type="journal article" date="2019" name="Int. J. Syst. Evol. Microbiol.">
        <title>Streptomyces cadmiisoli sp. nov., a novel actinomycete isolated from cadmium-contaminated soil.</title>
        <authorList>
            <person name="Li K."/>
            <person name="Tang X."/>
            <person name="Zhao J."/>
            <person name="Guo Y."/>
            <person name="Tang Y."/>
            <person name="Gao J."/>
        </authorList>
    </citation>
    <scope>NUCLEOTIDE SEQUENCE [LARGE SCALE GENOMIC DNA]</scope>
    <source>
        <strain evidence="7 8">ZFG47</strain>
    </source>
</reference>
<sequence length="365" mass="39845">MSTIFEPYTLRSLTIPNRIWMAAMCQYSAAPDGAQTGVPNDWHFAHLAARATGGTGLIITEATAVSPEGRISPYDLGIWNETQVEAFRRITGFLKSQGTVPGIQLAHAGRKASTERTWVDRGAQIMPDERYGWTPVGPSVVPFDENSTVPEELTVEQIGAVVQDFADAARRALDAGFQVAEIHGAHGYLIHQFLSPFSNRRTDAYGGDFQGRIRFALEVVDAVRAVWPQDLPVFFRISATDWLRENGDEREGWTADDSVRFAKELQARGVDLMDVSTGGNVADTSIAVGPDYQVPYAQRVRAEAGMPVAAVGLITEPEQAESIVASGRADAVLLGRELLRDPYWARHAAQALGGQVPTPVQYHRA</sequence>
<keyword evidence="2" id="KW-0285">Flavoprotein</keyword>
<name>A0A2Z4IUT9_9ACTN</name>
<dbReference type="Proteomes" id="UP000249616">
    <property type="component" value="Chromosome"/>
</dbReference>
<dbReference type="EMBL" id="CP030073">
    <property type="protein sequence ID" value="AWW36003.1"/>
    <property type="molecule type" value="Genomic_DNA"/>
</dbReference>
<dbReference type="InterPro" id="IPR013785">
    <property type="entry name" value="Aldolase_TIM"/>
</dbReference>
<evidence type="ECO:0000259" key="6">
    <source>
        <dbReference type="Pfam" id="PF00724"/>
    </source>
</evidence>
<dbReference type="RefSeq" id="WP_053756264.1">
    <property type="nucleotide sequence ID" value="NZ_CP030073.1"/>
</dbReference>
<keyword evidence="5" id="KW-0560">Oxidoreductase</keyword>
<keyword evidence="4" id="KW-0521">NADP</keyword>